<organism evidence="5 6">
    <name type="scientific">Pseudodonghicola flavimaris</name>
    <dbReference type="NCBI Taxonomy" id="3050036"/>
    <lineage>
        <taxon>Bacteria</taxon>
        <taxon>Pseudomonadati</taxon>
        <taxon>Pseudomonadota</taxon>
        <taxon>Alphaproteobacteria</taxon>
        <taxon>Rhodobacterales</taxon>
        <taxon>Paracoccaceae</taxon>
        <taxon>Pseudodonghicola</taxon>
    </lineage>
</organism>
<keyword evidence="2" id="KW-0238">DNA-binding</keyword>
<accession>A0ABT7F010</accession>
<dbReference type="Gene3D" id="1.10.10.10">
    <property type="entry name" value="Winged helix-like DNA-binding domain superfamily/Winged helix DNA-binding domain"/>
    <property type="match status" value="1"/>
</dbReference>
<gene>
    <name evidence="5" type="ORF">QO033_09660</name>
</gene>
<name>A0ABT7F010_9RHOB</name>
<dbReference type="EMBL" id="JASNJD010000006">
    <property type="protein sequence ID" value="MDK3017943.1"/>
    <property type="molecule type" value="Genomic_DNA"/>
</dbReference>
<evidence type="ECO:0000256" key="3">
    <source>
        <dbReference type="ARBA" id="ARBA00023163"/>
    </source>
</evidence>
<dbReference type="InterPro" id="IPR002577">
    <property type="entry name" value="HTH_HxlR"/>
</dbReference>
<dbReference type="InterPro" id="IPR036388">
    <property type="entry name" value="WH-like_DNA-bd_sf"/>
</dbReference>
<evidence type="ECO:0000313" key="6">
    <source>
        <dbReference type="Proteomes" id="UP001243757"/>
    </source>
</evidence>
<dbReference type="RefSeq" id="WP_284480760.1">
    <property type="nucleotide sequence ID" value="NZ_JASNJD010000006.1"/>
</dbReference>
<dbReference type="PANTHER" id="PTHR33204:SF37">
    <property type="entry name" value="HTH-TYPE TRANSCRIPTIONAL REGULATOR YODB"/>
    <property type="match status" value="1"/>
</dbReference>
<proteinExistence type="predicted"/>
<evidence type="ECO:0000256" key="1">
    <source>
        <dbReference type="ARBA" id="ARBA00023015"/>
    </source>
</evidence>
<dbReference type="Pfam" id="PF01638">
    <property type="entry name" value="HxlR"/>
    <property type="match status" value="1"/>
</dbReference>
<dbReference type="SUPFAM" id="SSF46785">
    <property type="entry name" value="Winged helix' DNA-binding domain"/>
    <property type="match status" value="1"/>
</dbReference>
<evidence type="ECO:0000313" key="5">
    <source>
        <dbReference type="EMBL" id="MDK3017943.1"/>
    </source>
</evidence>
<sequence>MESRDFVTYDVFRRSCPSHTVLEVLSNKWLYLAMMALRSGRHRFTDLQRRLEGVSPKMLTQTLRGLERDGLIVREVFPVVPPRVEYELTPLGREFARLLGQICDWAIANVPEILEARERYAGREK</sequence>
<dbReference type="PANTHER" id="PTHR33204">
    <property type="entry name" value="TRANSCRIPTIONAL REGULATOR, MARR FAMILY"/>
    <property type="match status" value="1"/>
</dbReference>
<feature type="domain" description="HTH hxlR-type" evidence="4">
    <location>
        <begin position="16"/>
        <end position="114"/>
    </location>
</feature>
<protein>
    <submittedName>
        <fullName evidence="5">Helix-turn-helix domain-containing protein</fullName>
    </submittedName>
</protein>
<evidence type="ECO:0000259" key="4">
    <source>
        <dbReference type="PROSITE" id="PS51118"/>
    </source>
</evidence>
<keyword evidence="6" id="KW-1185">Reference proteome</keyword>
<dbReference type="Proteomes" id="UP001243757">
    <property type="component" value="Unassembled WGS sequence"/>
</dbReference>
<dbReference type="InterPro" id="IPR036390">
    <property type="entry name" value="WH_DNA-bd_sf"/>
</dbReference>
<reference evidence="5 6" key="1">
    <citation type="submission" date="2023-05" db="EMBL/GenBank/DDBJ databases">
        <title>Pseudodonghicola sp. nov.</title>
        <authorList>
            <person name="Huang J."/>
        </authorList>
    </citation>
    <scope>NUCLEOTIDE SEQUENCE [LARGE SCALE GENOMIC DNA]</scope>
    <source>
        <strain evidence="5 6">IC7</strain>
    </source>
</reference>
<keyword evidence="1" id="KW-0805">Transcription regulation</keyword>
<keyword evidence="3" id="KW-0804">Transcription</keyword>
<dbReference type="PROSITE" id="PS51118">
    <property type="entry name" value="HTH_HXLR"/>
    <property type="match status" value="1"/>
</dbReference>
<comment type="caution">
    <text evidence="5">The sequence shown here is derived from an EMBL/GenBank/DDBJ whole genome shotgun (WGS) entry which is preliminary data.</text>
</comment>
<evidence type="ECO:0000256" key="2">
    <source>
        <dbReference type="ARBA" id="ARBA00023125"/>
    </source>
</evidence>